<sequence>MQGRWIAGGASAAVLLQLQEEDITSTRKGLQGLRITVSFEYLQDYQHSEHGLPASTIQFQLPEYLYDAPPTLASGGGAHPANESRWTT</sequence>
<proteinExistence type="predicted"/>
<organism evidence="1 2">
    <name type="scientific">Mycena alexandri</name>
    <dbReference type="NCBI Taxonomy" id="1745969"/>
    <lineage>
        <taxon>Eukaryota</taxon>
        <taxon>Fungi</taxon>
        <taxon>Dikarya</taxon>
        <taxon>Basidiomycota</taxon>
        <taxon>Agaricomycotina</taxon>
        <taxon>Agaricomycetes</taxon>
        <taxon>Agaricomycetidae</taxon>
        <taxon>Agaricales</taxon>
        <taxon>Marasmiineae</taxon>
        <taxon>Mycenaceae</taxon>
        <taxon>Mycena</taxon>
    </lineage>
</organism>
<protein>
    <submittedName>
        <fullName evidence="1">Uncharacterized protein</fullName>
    </submittedName>
</protein>
<dbReference type="EMBL" id="JARJCM010000349">
    <property type="protein sequence ID" value="KAJ7018219.1"/>
    <property type="molecule type" value="Genomic_DNA"/>
</dbReference>
<accession>A0AAD6WRF7</accession>
<comment type="caution">
    <text evidence="1">The sequence shown here is derived from an EMBL/GenBank/DDBJ whole genome shotgun (WGS) entry which is preliminary data.</text>
</comment>
<dbReference type="AlphaFoldDB" id="A0AAD6WRF7"/>
<name>A0AAD6WRF7_9AGAR</name>
<evidence type="ECO:0000313" key="2">
    <source>
        <dbReference type="Proteomes" id="UP001218188"/>
    </source>
</evidence>
<keyword evidence="2" id="KW-1185">Reference proteome</keyword>
<evidence type="ECO:0000313" key="1">
    <source>
        <dbReference type="EMBL" id="KAJ7018219.1"/>
    </source>
</evidence>
<reference evidence="1" key="1">
    <citation type="submission" date="2023-03" db="EMBL/GenBank/DDBJ databases">
        <title>Massive genome expansion in bonnet fungi (Mycena s.s.) driven by repeated elements and novel gene families across ecological guilds.</title>
        <authorList>
            <consortium name="Lawrence Berkeley National Laboratory"/>
            <person name="Harder C.B."/>
            <person name="Miyauchi S."/>
            <person name="Viragh M."/>
            <person name="Kuo A."/>
            <person name="Thoen E."/>
            <person name="Andreopoulos B."/>
            <person name="Lu D."/>
            <person name="Skrede I."/>
            <person name="Drula E."/>
            <person name="Henrissat B."/>
            <person name="Morin E."/>
            <person name="Kohler A."/>
            <person name="Barry K."/>
            <person name="LaButti K."/>
            <person name="Morin E."/>
            <person name="Salamov A."/>
            <person name="Lipzen A."/>
            <person name="Mereny Z."/>
            <person name="Hegedus B."/>
            <person name="Baldrian P."/>
            <person name="Stursova M."/>
            <person name="Weitz H."/>
            <person name="Taylor A."/>
            <person name="Grigoriev I.V."/>
            <person name="Nagy L.G."/>
            <person name="Martin F."/>
            <person name="Kauserud H."/>
        </authorList>
    </citation>
    <scope>NUCLEOTIDE SEQUENCE</scope>
    <source>
        <strain evidence="1">CBHHK200</strain>
    </source>
</reference>
<gene>
    <name evidence="1" type="ORF">C8F04DRAFT_1277938</name>
</gene>
<dbReference type="Proteomes" id="UP001218188">
    <property type="component" value="Unassembled WGS sequence"/>
</dbReference>